<evidence type="ECO:0000256" key="4">
    <source>
        <dbReference type="ARBA" id="ARBA00022723"/>
    </source>
</evidence>
<dbReference type="HAMAP" id="MF_01981">
    <property type="entry name" value="Phosphofructokinase_II_X"/>
    <property type="match status" value="1"/>
</dbReference>
<dbReference type="PANTHER" id="PTHR45770">
    <property type="entry name" value="ATP-DEPENDENT 6-PHOSPHOFRUCTOKINASE 1"/>
    <property type="match status" value="1"/>
</dbReference>
<comment type="pathway">
    <text evidence="12">Carbohydrate degradation; glycolysis; D-glyceraldehyde 3-phosphate and glycerone phosphate from D-glucose: step 3/4.</text>
</comment>
<feature type="site" description="Important for substrate specificity; cannot use PPi as phosphoryl donor" evidence="12">
    <location>
        <position position="179"/>
    </location>
</feature>
<dbReference type="GO" id="GO:0047334">
    <property type="term" value="F:diphosphate-fructose-6-phosphate 1-phosphotransferase activity"/>
    <property type="evidence" value="ECO:0007669"/>
    <property type="project" value="UniProtKB-EC"/>
</dbReference>
<dbReference type="Gene3D" id="3.40.50.450">
    <property type="match status" value="1"/>
</dbReference>
<dbReference type="GO" id="GO:0006002">
    <property type="term" value="P:fructose 6-phosphate metabolic process"/>
    <property type="evidence" value="ECO:0007669"/>
    <property type="project" value="InterPro"/>
</dbReference>
<evidence type="ECO:0000256" key="1">
    <source>
        <dbReference type="ARBA" id="ARBA00001946"/>
    </source>
</evidence>
<accession>A0A841REB1</accession>
<dbReference type="GO" id="GO:0003872">
    <property type="term" value="F:6-phosphofructokinase activity"/>
    <property type="evidence" value="ECO:0007669"/>
    <property type="project" value="UniProtKB-UniRule"/>
</dbReference>
<organism evidence="14 15">
    <name type="scientific">Spirochaeta isovalerica</name>
    <dbReference type="NCBI Taxonomy" id="150"/>
    <lineage>
        <taxon>Bacteria</taxon>
        <taxon>Pseudomonadati</taxon>
        <taxon>Spirochaetota</taxon>
        <taxon>Spirochaetia</taxon>
        <taxon>Spirochaetales</taxon>
        <taxon>Spirochaetaceae</taxon>
        <taxon>Spirochaeta</taxon>
    </lineage>
</organism>
<feature type="binding site" evidence="12">
    <location>
        <position position="307"/>
    </location>
    <ligand>
        <name>substrate</name>
    </ligand>
</feature>
<evidence type="ECO:0000256" key="9">
    <source>
        <dbReference type="ARBA" id="ARBA00023152"/>
    </source>
</evidence>
<dbReference type="SUPFAM" id="SSF53784">
    <property type="entry name" value="Phosphofructokinase"/>
    <property type="match status" value="1"/>
</dbReference>
<comment type="function">
    <text evidence="2">Catalyzes the phosphorylation of D-fructose 6-phosphate, the first committing step of glycolysis. Uses inorganic phosphate (PPi) as phosphoryl donor instead of ATP like common ATP-dependent phosphofructokinases (ATP-PFKs), which renders the reaction reversible, and can thus function both in glycolysis and gluconeogenesis. Consistently, PPi-PFK can replace the enzymes of both the forward (ATP-PFK) and reverse (fructose-bisphosphatase (FBPase)) reactions.</text>
</comment>
<comment type="caution">
    <text evidence="14">The sequence shown here is derived from an EMBL/GenBank/DDBJ whole genome shotgun (WGS) entry which is preliminary data.</text>
</comment>
<feature type="binding site" evidence="12">
    <location>
        <begin position="251"/>
        <end position="253"/>
    </location>
    <ligand>
        <name>substrate</name>
    </ligand>
</feature>
<reference evidence="14 15" key="1">
    <citation type="submission" date="2020-08" db="EMBL/GenBank/DDBJ databases">
        <title>Genomic Encyclopedia of Type Strains, Phase IV (KMG-IV): sequencing the most valuable type-strain genomes for metagenomic binning, comparative biology and taxonomic classification.</title>
        <authorList>
            <person name="Goeker M."/>
        </authorList>
    </citation>
    <scope>NUCLEOTIDE SEQUENCE [LARGE SCALE GENOMIC DNA]</scope>
    <source>
        <strain evidence="14 15">DSM 2461</strain>
    </source>
</reference>
<feature type="binding site" evidence="12">
    <location>
        <begin position="177"/>
        <end position="180"/>
    </location>
    <ligand>
        <name>ATP</name>
        <dbReference type="ChEBI" id="CHEBI:30616"/>
    </ligand>
</feature>
<comment type="function">
    <text evidence="12">Catalyzes the phosphorylation of D-fructose 6-phosphate to fructose 1,6-bisphosphate by ATP, the first committing step of glycolysis.</text>
</comment>
<keyword evidence="4 12" id="KW-0479">Metal-binding</keyword>
<evidence type="ECO:0000256" key="11">
    <source>
        <dbReference type="ARBA" id="ARBA00048072"/>
    </source>
</evidence>
<keyword evidence="9 12" id="KW-0324">Glycolysis</keyword>
<name>A0A841REB1_9SPIO</name>
<feature type="binding site" evidence="12">
    <location>
        <position position="86"/>
    </location>
    <ligand>
        <name>ATP</name>
        <dbReference type="ChEBI" id="CHEBI:30616"/>
    </ligand>
</feature>
<dbReference type="RefSeq" id="WP_184747593.1">
    <property type="nucleotide sequence ID" value="NZ_JACHGJ010000006.1"/>
</dbReference>
<dbReference type="EC" id="2.7.1.11" evidence="12"/>
<feature type="binding site" evidence="12">
    <location>
        <begin position="359"/>
        <end position="362"/>
    </location>
    <ligand>
        <name>substrate</name>
    </ligand>
</feature>
<dbReference type="Proteomes" id="UP000587760">
    <property type="component" value="Unassembled WGS sequence"/>
</dbReference>
<sequence length="437" mass="48115">MTEKDFTITKLGKCIRQSPIKYSRAHAQKDVRFIDDNLKILYNNSFSSVNDELNHPEKVLLEKAGPREHIYFDPEMVHAGIVTCGGLCPGLNDVIRSVVRSLWYLYGVRKISGITYGYKGFLPEYGYPAKELNPDVVDQIQETGGSILGTSRGGADIPRIVDALEKKKLNILFTIGGDGTQRGALAISEEAARRGLDISIIGIPKTIDNDISYVSKSFGFDTAVEKAVDAVRTAHTEAKSVHNGIGLVKIMGRESGFITAHTTLAISNVNFTLVPEVDFSLDGENGFLRKLEERLAEKNHAVILVAEGAGQKLMAESALKDESGNKKLEDIGLFLKEQITEYLLSRKVNFTMKYVDPGYMIRASVAASIDSIYCARLGAHAVHAAMSGRTAMLISQWNNAFVHIPISMAVSKRNLIDPDGSLWRDVLESTQQPDDMY</sequence>
<keyword evidence="5 12" id="KW-0547">Nucleotide-binding</keyword>
<evidence type="ECO:0000256" key="5">
    <source>
        <dbReference type="ARBA" id="ARBA00022741"/>
    </source>
</evidence>
<dbReference type="PRINTS" id="PR00476">
    <property type="entry name" value="PHFRCTKINASE"/>
</dbReference>
<dbReference type="InterPro" id="IPR035966">
    <property type="entry name" value="PKF_sf"/>
</dbReference>
<feature type="active site" description="Proton acceptor" evidence="12">
    <location>
        <position position="208"/>
    </location>
</feature>
<keyword evidence="7 12" id="KW-0067">ATP-binding</keyword>
<feature type="binding site" evidence="12">
    <location>
        <begin position="152"/>
        <end position="153"/>
    </location>
    <ligand>
        <name>ATP</name>
        <dbReference type="ChEBI" id="CHEBI:30616"/>
    </ligand>
</feature>
<gene>
    <name evidence="12" type="primary">pfkA</name>
    <name evidence="14" type="ORF">HNR50_003020</name>
</gene>
<keyword evidence="8 12" id="KW-0460">Magnesium</keyword>
<evidence type="ECO:0000313" key="15">
    <source>
        <dbReference type="Proteomes" id="UP000587760"/>
    </source>
</evidence>
<evidence type="ECO:0000259" key="13">
    <source>
        <dbReference type="Pfam" id="PF00365"/>
    </source>
</evidence>
<proteinExistence type="inferred from homology"/>
<comment type="catalytic activity">
    <reaction evidence="10 12">
        <text>beta-D-fructose 6-phosphate + ATP = beta-D-fructose 1,6-bisphosphate + ADP + H(+)</text>
        <dbReference type="Rhea" id="RHEA:16109"/>
        <dbReference type="ChEBI" id="CHEBI:15378"/>
        <dbReference type="ChEBI" id="CHEBI:30616"/>
        <dbReference type="ChEBI" id="CHEBI:32966"/>
        <dbReference type="ChEBI" id="CHEBI:57634"/>
        <dbReference type="ChEBI" id="CHEBI:456216"/>
        <dbReference type="EC" id="2.7.1.11"/>
    </reaction>
</comment>
<feature type="binding site" evidence="12">
    <location>
        <position position="178"/>
    </location>
    <ligand>
        <name>Mg(2+)</name>
        <dbReference type="ChEBI" id="CHEBI:18420"/>
        <note>catalytic</note>
    </ligand>
</feature>
<dbReference type="InterPro" id="IPR012004">
    <property type="entry name" value="PyroP-dep_PFK_TP0108"/>
</dbReference>
<dbReference type="NCBIfam" id="NF005301">
    <property type="entry name" value="PRK06830.1"/>
    <property type="match status" value="1"/>
</dbReference>
<dbReference type="FunFam" id="3.40.50.450:FF:000002">
    <property type="entry name" value="ATP-dependent 6-phosphofructokinase"/>
    <property type="match status" value="1"/>
</dbReference>
<evidence type="ECO:0000256" key="7">
    <source>
        <dbReference type="ARBA" id="ARBA00022840"/>
    </source>
</evidence>
<dbReference type="InterPro" id="IPR022953">
    <property type="entry name" value="ATP_PFK"/>
</dbReference>
<dbReference type="AlphaFoldDB" id="A0A841REB1"/>
<feature type="domain" description="Phosphofructokinase" evidence="13">
    <location>
        <begin position="79"/>
        <end position="384"/>
    </location>
</feature>
<evidence type="ECO:0000313" key="14">
    <source>
        <dbReference type="EMBL" id="MBB6481340.1"/>
    </source>
</evidence>
<dbReference type="PIRSF" id="PIRSF000534">
    <property type="entry name" value="PPi_PFK_TP0108"/>
    <property type="match status" value="1"/>
</dbReference>
<comment type="catalytic activity">
    <reaction evidence="11">
        <text>beta-D-fructose 6-phosphate + diphosphate = beta-D-fructose 1,6-bisphosphate + phosphate + H(+)</text>
        <dbReference type="Rhea" id="RHEA:13613"/>
        <dbReference type="ChEBI" id="CHEBI:15378"/>
        <dbReference type="ChEBI" id="CHEBI:32966"/>
        <dbReference type="ChEBI" id="CHEBI:33019"/>
        <dbReference type="ChEBI" id="CHEBI:43474"/>
        <dbReference type="ChEBI" id="CHEBI:57634"/>
        <dbReference type="EC" id="2.7.1.90"/>
    </reaction>
</comment>
<evidence type="ECO:0000256" key="12">
    <source>
        <dbReference type="HAMAP-Rule" id="MF_01981"/>
    </source>
</evidence>
<dbReference type="UniPathway" id="UPA00109">
    <property type="reaction ID" value="UER00182"/>
</dbReference>
<dbReference type="EMBL" id="JACHGJ010000006">
    <property type="protein sequence ID" value="MBB6481340.1"/>
    <property type="molecule type" value="Genomic_DNA"/>
</dbReference>
<evidence type="ECO:0000256" key="8">
    <source>
        <dbReference type="ARBA" id="ARBA00022842"/>
    </source>
</evidence>
<dbReference type="InterPro" id="IPR000023">
    <property type="entry name" value="Phosphofructokinase_dom"/>
</dbReference>
<dbReference type="InterPro" id="IPR050929">
    <property type="entry name" value="PFKA"/>
</dbReference>
<comment type="similarity">
    <text evidence="12">Belongs to the phosphofructokinase type A (PFKA) family. PPi-dependent PFK group II subfamily. Atypical ATP-dependent clade 'X' sub-subfamily.</text>
</comment>
<keyword evidence="12" id="KW-0963">Cytoplasm</keyword>
<evidence type="ECO:0000256" key="10">
    <source>
        <dbReference type="ARBA" id="ARBA00048070"/>
    </source>
</evidence>
<keyword evidence="3 12" id="KW-0808">Transferase</keyword>
<keyword evidence="15" id="KW-1185">Reference proteome</keyword>
<evidence type="ECO:0000256" key="6">
    <source>
        <dbReference type="ARBA" id="ARBA00022777"/>
    </source>
</evidence>
<dbReference type="GO" id="GO:0005524">
    <property type="term" value="F:ATP binding"/>
    <property type="evidence" value="ECO:0007669"/>
    <property type="project" value="UniProtKB-KW"/>
</dbReference>
<dbReference type="GO" id="GO:0005737">
    <property type="term" value="C:cytoplasm"/>
    <property type="evidence" value="ECO:0007669"/>
    <property type="project" value="UniProtKB-SubCell"/>
</dbReference>
<keyword evidence="6 12" id="KW-0418">Kinase</keyword>
<feature type="binding site" evidence="12">
    <location>
        <begin position="206"/>
        <end position="208"/>
    </location>
    <ligand>
        <name>substrate</name>
    </ligand>
</feature>
<evidence type="ECO:0000256" key="3">
    <source>
        <dbReference type="ARBA" id="ARBA00022679"/>
    </source>
</evidence>
<comment type="subcellular location">
    <subcellularLocation>
        <location evidence="12">Cytoplasm</location>
    </subcellularLocation>
</comment>
<dbReference type="Pfam" id="PF00365">
    <property type="entry name" value="PFK"/>
    <property type="match status" value="1"/>
</dbReference>
<evidence type="ECO:0000256" key="2">
    <source>
        <dbReference type="ARBA" id="ARBA00003138"/>
    </source>
</evidence>
<dbReference type="GO" id="GO:0046872">
    <property type="term" value="F:metal ion binding"/>
    <property type="evidence" value="ECO:0007669"/>
    <property type="project" value="UniProtKB-KW"/>
</dbReference>
<comment type="cofactor">
    <cofactor evidence="1 12">
        <name>Mg(2+)</name>
        <dbReference type="ChEBI" id="CHEBI:18420"/>
    </cofactor>
</comment>
<protein>
    <recommendedName>
        <fullName evidence="12">ATP-dependent 6-phosphofructokinase</fullName>
        <shortName evidence="12">ATP-PFK</shortName>
        <shortName evidence="12">Phosphofructokinase</shortName>
        <ecNumber evidence="12">2.7.1.11</ecNumber>
    </recommendedName>
    <alternativeName>
        <fullName evidence="12">Phosphohexokinase</fullName>
    </alternativeName>
</protein>
<comment type="subunit">
    <text evidence="12">Homodimer.</text>
</comment>